<proteinExistence type="predicted"/>
<feature type="compositionally biased region" description="Polar residues" evidence="1">
    <location>
        <begin position="206"/>
        <end position="215"/>
    </location>
</feature>
<accession>A0A9W8XNR8</accession>
<feature type="compositionally biased region" description="Polar residues" evidence="1">
    <location>
        <begin position="281"/>
        <end position="298"/>
    </location>
</feature>
<keyword evidence="3" id="KW-1185">Reference proteome</keyword>
<evidence type="ECO:0000256" key="1">
    <source>
        <dbReference type="SAM" id="MobiDB-lite"/>
    </source>
</evidence>
<evidence type="ECO:0000313" key="2">
    <source>
        <dbReference type="EMBL" id="KAJ4355442.1"/>
    </source>
</evidence>
<evidence type="ECO:0000313" key="3">
    <source>
        <dbReference type="Proteomes" id="UP001140513"/>
    </source>
</evidence>
<reference evidence="2" key="1">
    <citation type="submission" date="2022-10" db="EMBL/GenBank/DDBJ databases">
        <title>Tapping the CABI collections for fungal endophytes: first genome assemblies for Collariella, Neodidymelliopsis, Ascochyta clinopodiicola, Didymella pomorum, Didymosphaeria variabile, Neocosmospora piperis and Neocucurbitaria cava.</title>
        <authorList>
            <person name="Hill R."/>
        </authorList>
    </citation>
    <scope>NUCLEOTIDE SEQUENCE</scope>
    <source>
        <strain evidence="2">IMI 356815</strain>
    </source>
</reference>
<feature type="compositionally biased region" description="Acidic residues" evidence="1">
    <location>
        <begin position="266"/>
        <end position="277"/>
    </location>
</feature>
<feature type="compositionally biased region" description="Basic and acidic residues" evidence="1">
    <location>
        <begin position="219"/>
        <end position="239"/>
    </location>
</feature>
<dbReference type="AlphaFoldDB" id="A0A9W8XNR8"/>
<feature type="region of interest" description="Disordered" evidence="1">
    <location>
        <begin position="1"/>
        <end position="34"/>
    </location>
</feature>
<comment type="caution">
    <text evidence="2">The sequence shown here is derived from an EMBL/GenBank/DDBJ whole genome shotgun (WGS) entry which is preliminary data.</text>
</comment>
<dbReference type="RefSeq" id="XP_056072568.1">
    <property type="nucleotide sequence ID" value="XM_056212260.1"/>
</dbReference>
<organism evidence="2 3">
    <name type="scientific">Didymosphaeria variabile</name>
    <dbReference type="NCBI Taxonomy" id="1932322"/>
    <lineage>
        <taxon>Eukaryota</taxon>
        <taxon>Fungi</taxon>
        <taxon>Dikarya</taxon>
        <taxon>Ascomycota</taxon>
        <taxon>Pezizomycotina</taxon>
        <taxon>Dothideomycetes</taxon>
        <taxon>Pleosporomycetidae</taxon>
        <taxon>Pleosporales</taxon>
        <taxon>Massarineae</taxon>
        <taxon>Didymosphaeriaceae</taxon>
        <taxon>Didymosphaeria</taxon>
    </lineage>
</organism>
<dbReference type="Proteomes" id="UP001140513">
    <property type="component" value="Unassembled WGS sequence"/>
</dbReference>
<name>A0A9W8XNR8_9PLEO</name>
<feature type="compositionally biased region" description="Polar residues" evidence="1">
    <location>
        <begin position="241"/>
        <end position="250"/>
    </location>
</feature>
<feature type="region of interest" description="Disordered" evidence="1">
    <location>
        <begin position="206"/>
        <end position="353"/>
    </location>
</feature>
<protein>
    <submittedName>
        <fullName evidence="2">Uncharacterized protein</fullName>
    </submittedName>
</protein>
<feature type="region of interest" description="Disordered" evidence="1">
    <location>
        <begin position="161"/>
        <end position="180"/>
    </location>
</feature>
<feature type="compositionally biased region" description="Basic and acidic residues" evidence="1">
    <location>
        <begin position="251"/>
        <end position="265"/>
    </location>
</feature>
<sequence length="486" mass="54548">MPLGGAGVSARGANTGHNARRGLESEEGGADSVAGAESLHVSQQNVSWDPRAEDIATFVQRAIESFKEDQTRRIERDVVTPIQQALTIHQAEEHKRAELDWQTRAEDLQNEYAEEIRKRSVRHTEYVGLLRNRIKELEAAHTPRHTQKQPILPNLMLGRKRQADPSFAEPPLSRTRTDQAHSDFYHDRAVAVSDLGGTDHLFTARHQSSNVTSRAHQIISRESRNHRSELGIRKDHDITDLSATPASSVSERSHQLDAEDRRDQDQSTDFEIEEGKDDESYQNSNKATNEIGSRSESAGHQGHDQSRPQALAADGTSLRRSRRNKDAHLSPSQAEVPAQRSTTSRLPIPPGAMMGLPGLPIKVLALDGTGKYKWRTEDTPKELSEELEKALLRFIGEYERRTRNFRRWLKNPRDCALTFTITTGRSVSIFPQELVACTECTGGRRPCVIILTDDQGEQQLGFLRAHDGLRNGTVDDVAFYMPTRND</sequence>
<gene>
    <name evidence="2" type="ORF">N0V89_003458</name>
</gene>
<dbReference type="GeneID" id="80906988"/>
<dbReference type="EMBL" id="JAPEUX010000003">
    <property type="protein sequence ID" value="KAJ4355442.1"/>
    <property type="molecule type" value="Genomic_DNA"/>
</dbReference>